<proteinExistence type="predicted"/>
<dbReference type="Proteomes" id="UP000693952">
    <property type="component" value="Chromosome"/>
</dbReference>
<dbReference type="EMBL" id="CP077074">
    <property type="protein sequence ID" value="QXH38916.1"/>
    <property type="molecule type" value="Genomic_DNA"/>
</dbReference>
<reference evidence="1" key="1">
    <citation type="submission" date="2021-06" db="EMBL/GenBank/DDBJ databases">
        <title>Updating the genus Pseudomonas: Description of 43 new species and partition of the Pseudomonas putida group.</title>
        <authorList>
            <person name="Girard L."/>
            <person name="Lood C."/>
            <person name="Vandamme P."/>
            <person name="Rokni-Zadeh H."/>
            <person name="van Noort V."/>
            <person name="Hofte M."/>
            <person name="Lavigne R."/>
            <person name="De Mot R."/>
        </authorList>
    </citation>
    <scope>NUCLEOTIDE SEQUENCE</scope>
    <source>
        <strain evidence="1">CMR12a</strain>
    </source>
</reference>
<dbReference type="RefSeq" id="WP_164487333.1">
    <property type="nucleotide sequence ID" value="NZ_CP027706.1"/>
</dbReference>
<organism evidence="1 2">
    <name type="scientific">Pseudomonas sessilinigenes</name>
    <dbReference type="NCBI Taxonomy" id="658629"/>
    <lineage>
        <taxon>Bacteria</taxon>
        <taxon>Pseudomonadati</taxon>
        <taxon>Pseudomonadota</taxon>
        <taxon>Gammaproteobacteria</taxon>
        <taxon>Pseudomonadales</taxon>
        <taxon>Pseudomonadaceae</taxon>
        <taxon>Pseudomonas</taxon>
    </lineage>
</organism>
<keyword evidence="2" id="KW-1185">Reference proteome</keyword>
<protein>
    <submittedName>
        <fullName evidence="1">Uncharacterized protein</fullName>
    </submittedName>
</protein>
<sequence length="54" mass="5511">MTSAIAPKRPATLFAGFFSAVDQAPSMGLETLIYLGSGVFPNGGEGLRHGLSGD</sequence>
<gene>
    <name evidence="1" type="ORF">KSS89_22045</name>
</gene>
<name>A0ABX8MHZ4_9PSED</name>
<evidence type="ECO:0000313" key="1">
    <source>
        <dbReference type="EMBL" id="QXH38916.1"/>
    </source>
</evidence>
<evidence type="ECO:0000313" key="2">
    <source>
        <dbReference type="Proteomes" id="UP000693952"/>
    </source>
</evidence>
<accession>A0ABX8MHZ4</accession>